<evidence type="ECO:0000313" key="3">
    <source>
        <dbReference type="RefSeq" id="XP_033461729.1"/>
    </source>
</evidence>
<evidence type="ECO:0000313" key="2">
    <source>
        <dbReference type="Proteomes" id="UP000504637"/>
    </source>
</evidence>
<organism evidence="3">
    <name type="scientific">Dissoconium aciculare CBS 342.82</name>
    <dbReference type="NCBI Taxonomy" id="1314786"/>
    <lineage>
        <taxon>Eukaryota</taxon>
        <taxon>Fungi</taxon>
        <taxon>Dikarya</taxon>
        <taxon>Ascomycota</taxon>
        <taxon>Pezizomycotina</taxon>
        <taxon>Dothideomycetes</taxon>
        <taxon>Dothideomycetidae</taxon>
        <taxon>Mycosphaerellales</taxon>
        <taxon>Dissoconiaceae</taxon>
        <taxon>Dissoconium</taxon>
    </lineage>
</organism>
<gene>
    <name evidence="3" type="ORF">K489DRAFT_379126</name>
</gene>
<name>A0A6J3MA18_9PEZI</name>
<reference evidence="3" key="2">
    <citation type="submission" date="2020-04" db="EMBL/GenBank/DDBJ databases">
        <authorList>
            <consortium name="NCBI Genome Project"/>
        </authorList>
    </citation>
    <scope>NUCLEOTIDE SEQUENCE</scope>
    <source>
        <strain evidence="3">CBS 342.82</strain>
    </source>
</reference>
<dbReference type="GeneID" id="54362377"/>
<feature type="compositionally biased region" description="Polar residues" evidence="1">
    <location>
        <begin position="19"/>
        <end position="28"/>
    </location>
</feature>
<accession>A0A6J3MA18</accession>
<keyword evidence="2" id="KW-1185">Reference proteome</keyword>
<dbReference type="AlphaFoldDB" id="A0A6J3MA18"/>
<feature type="region of interest" description="Disordered" evidence="1">
    <location>
        <begin position="1"/>
        <end position="29"/>
    </location>
</feature>
<feature type="region of interest" description="Disordered" evidence="1">
    <location>
        <begin position="44"/>
        <end position="73"/>
    </location>
</feature>
<sequence>MAGHHHGHRPGYGPRHGGNTPNAPQQARTRAINDQARYEMAATRELQARRRYEEEQERYRRSRNQRMAQRQHDGEYYDDGCCCTIM</sequence>
<reference evidence="3" key="1">
    <citation type="submission" date="2020-01" db="EMBL/GenBank/DDBJ databases">
        <authorList>
            <consortium name="DOE Joint Genome Institute"/>
            <person name="Haridas S."/>
            <person name="Albert R."/>
            <person name="Binder M."/>
            <person name="Bloem J."/>
            <person name="Labutti K."/>
            <person name="Salamov A."/>
            <person name="Andreopoulos B."/>
            <person name="Baker S.E."/>
            <person name="Barry K."/>
            <person name="Bills G."/>
            <person name="Bluhm B.H."/>
            <person name="Cannon C."/>
            <person name="Castanera R."/>
            <person name="Culley D.E."/>
            <person name="Daum C."/>
            <person name="Ezra D."/>
            <person name="Gonzalez J.B."/>
            <person name="Henrissat B."/>
            <person name="Kuo A."/>
            <person name="Liang C."/>
            <person name="Lipzen A."/>
            <person name="Lutzoni F."/>
            <person name="Magnuson J."/>
            <person name="Mondo S."/>
            <person name="Nolan M."/>
            <person name="Ohm R."/>
            <person name="Pangilinan J."/>
            <person name="Park H.-J."/>
            <person name="Ramirez L."/>
            <person name="Alfaro M."/>
            <person name="Sun H."/>
            <person name="Tritt A."/>
            <person name="Yoshinaga Y."/>
            <person name="Zwiers L.-H."/>
            <person name="Turgeon B.G."/>
            <person name="Goodwin S.B."/>
            <person name="Spatafora J.W."/>
            <person name="Crous P.W."/>
            <person name="Grigoriev I.V."/>
        </authorList>
    </citation>
    <scope>NUCLEOTIDE SEQUENCE</scope>
    <source>
        <strain evidence="3">CBS 342.82</strain>
    </source>
</reference>
<protein>
    <submittedName>
        <fullName evidence="3">Uncharacterized protein</fullName>
    </submittedName>
</protein>
<reference evidence="3" key="3">
    <citation type="submission" date="2025-08" db="UniProtKB">
        <authorList>
            <consortium name="RefSeq"/>
        </authorList>
    </citation>
    <scope>IDENTIFICATION</scope>
    <source>
        <strain evidence="3">CBS 342.82</strain>
    </source>
</reference>
<dbReference type="RefSeq" id="XP_033461729.1">
    <property type="nucleotide sequence ID" value="XM_033604577.1"/>
</dbReference>
<dbReference type="Proteomes" id="UP000504637">
    <property type="component" value="Unplaced"/>
</dbReference>
<feature type="compositionally biased region" description="Basic and acidic residues" evidence="1">
    <location>
        <begin position="46"/>
        <end position="59"/>
    </location>
</feature>
<evidence type="ECO:0000256" key="1">
    <source>
        <dbReference type="SAM" id="MobiDB-lite"/>
    </source>
</evidence>
<proteinExistence type="predicted"/>